<accession>A0A1U9K6L1</accession>
<dbReference type="CDD" id="cd11614">
    <property type="entry name" value="SAF_CpaB_FlgA_like"/>
    <property type="match status" value="1"/>
</dbReference>
<feature type="region of interest" description="Disordered" evidence="1">
    <location>
        <begin position="228"/>
        <end position="262"/>
    </location>
</feature>
<organism evidence="3 4">
    <name type="scientific">Novibacillus thermophilus</name>
    <dbReference type="NCBI Taxonomy" id="1471761"/>
    <lineage>
        <taxon>Bacteria</taxon>
        <taxon>Bacillati</taxon>
        <taxon>Bacillota</taxon>
        <taxon>Bacilli</taxon>
        <taxon>Bacillales</taxon>
        <taxon>Thermoactinomycetaceae</taxon>
        <taxon>Novibacillus</taxon>
    </lineage>
</organism>
<evidence type="ECO:0000259" key="2">
    <source>
        <dbReference type="SMART" id="SM00858"/>
    </source>
</evidence>
<sequence length="262" mass="29140">MTNRITVAAILAIGISLLLYGATQWKVKAEMKPTPVIVAKEDIPPHTEITEDMLNTSVVVPREGVPPNAILNKEELIGKYTQVDYGVSKNSYFYRHKVVTAEELLDAERMKLKDGERLWTLQADIVASAAGNLVPGVLVDIWFTGTDENGKVVSGKLYEDVRVVGAKNKKAEDIVTMNTTDVDDDKQKSTDLYASVIQLALSDEQVQVMQKAVEVGKLRYIPKSGSLIDIDSEDSDETDDARQEELEESEEQAELLEWIKDQ</sequence>
<dbReference type="Gene3D" id="3.90.1210.10">
    <property type="entry name" value="Antifreeze-like/N-acetylneuraminic acid synthase C-terminal domain"/>
    <property type="match status" value="1"/>
</dbReference>
<evidence type="ECO:0000313" key="3">
    <source>
        <dbReference type="EMBL" id="AQS55662.1"/>
    </source>
</evidence>
<protein>
    <recommendedName>
        <fullName evidence="2">SAF domain-containing protein</fullName>
    </recommendedName>
</protein>
<keyword evidence="4" id="KW-1185">Reference proteome</keyword>
<dbReference type="Pfam" id="PF08666">
    <property type="entry name" value="SAF"/>
    <property type="match status" value="1"/>
</dbReference>
<feature type="compositionally biased region" description="Acidic residues" evidence="1">
    <location>
        <begin position="245"/>
        <end position="254"/>
    </location>
</feature>
<dbReference type="KEGG" id="ntr:B0W44_07550"/>
<gene>
    <name evidence="3" type="ORF">B0W44_07550</name>
</gene>
<evidence type="ECO:0000256" key="1">
    <source>
        <dbReference type="SAM" id="MobiDB-lite"/>
    </source>
</evidence>
<evidence type="ECO:0000313" key="4">
    <source>
        <dbReference type="Proteomes" id="UP000188603"/>
    </source>
</evidence>
<dbReference type="STRING" id="1471761.B0W44_07550"/>
<reference evidence="3 4" key="1">
    <citation type="journal article" date="2015" name="Int. J. Syst. Evol. Microbiol.">
        <title>Novibacillus thermophilus gen. nov., sp. nov., a Gram-staining-negative and moderately thermophilic member of the family Thermoactinomycetaceae.</title>
        <authorList>
            <person name="Yang G."/>
            <person name="Chen J."/>
            <person name="Zhou S."/>
        </authorList>
    </citation>
    <scope>NUCLEOTIDE SEQUENCE [LARGE SCALE GENOMIC DNA]</scope>
    <source>
        <strain evidence="3 4">SG-1</strain>
    </source>
</reference>
<feature type="compositionally biased region" description="Acidic residues" evidence="1">
    <location>
        <begin position="230"/>
        <end position="239"/>
    </location>
</feature>
<dbReference type="InterPro" id="IPR013974">
    <property type="entry name" value="SAF"/>
</dbReference>
<dbReference type="OrthoDB" id="2875652at2"/>
<feature type="domain" description="SAF" evidence="2">
    <location>
        <begin position="34"/>
        <end position="99"/>
    </location>
</feature>
<dbReference type="Pfam" id="PF16976">
    <property type="entry name" value="RcpC"/>
    <property type="match status" value="1"/>
</dbReference>
<dbReference type="AlphaFoldDB" id="A0A1U9K6L1"/>
<proteinExistence type="predicted"/>
<dbReference type="InterPro" id="IPR031571">
    <property type="entry name" value="RcpC_dom"/>
</dbReference>
<dbReference type="SMART" id="SM00858">
    <property type="entry name" value="SAF"/>
    <property type="match status" value="1"/>
</dbReference>
<dbReference type="EMBL" id="CP019699">
    <property type="protein sequence ID" value="AQS55662.1"/>
    <property type="molecule type" value="Genomic_DNA"/>
</dbReference>
<dbReference type="Proteomes" id="UP000188603">
    <property type="component" value="Chromosome"/>
</dbReference>
<name>A0A1U9K6L1_9BACL</name>